<protein>
    <submittedName>
        <fullName evidence="2">Uncharacterized protein</fullName>
    </submittedName>
</protein>
<gene>
    <name evidence="2" type="ORF">TVAG_487350</name>
</gene>
<evidence type="ECO:0000256" key="1">
    <source>
        <dbReference type="SAM" id="MobiDB-lite"/>
    </source>
</evidence>
<reference evidence="2" key="1">
    <citation type="submission" date="2006-10" db="EMBL/GenBank/DDBJ databases">
        <authorList>
            <person name="Amadeo P."/>
            <person name="Zhao Q."/>
            <person name="Wortman J."/>
            <person name="Fraser-Liggett C."/>
            <person name="Carlton J."/>
        </authorList>
    </citation>
    <scope>NUCLEOTIDE SEQUENCE</scope>
    <source>
        <strain evidence="2">G3</strain>
    </source>
</reference>
<organism evidence="2 3">
    <name type="scientific">Trichomonas vaginalis (strain ATCC PRA-98 / G3)</name>
    <dbReference type="NCBI Taxonomy" id="412133"/>
    <lineage>
        <taxon>Eukaryota</taxon>
        <taxon>Metamonada</taxon>
        <taxon>Parabasalia</taxon>
        <taxon>Trichomonadida</taxon>
        <taxon>Trichomonadidae</taxon>
        <taxon>Trichomonas</taxon>
    </lineage>
</organism>
<dbReference type="InParanoid" id="A2EFL6"/>
<evidence type="ECO:0000313" key="3">
    <source>
        <dbReference type="Proteomes" id="UP000001542"/>
    </source>
</evidence>
<feature type="compositionally biased region" description="Basic and acidic residues" evidence="1">
    <location>
        <begin position="446"/>
        <end position="455"/>
    </location>
</feature>
<dbReference type="AlphaFoldDB" id="A2EFL6"/>
<evidence type="ECO:0000313" key="2">
    <source>
        <dbReference type="EMBL" id="EAY08511.1"/>
    </source>
</evidence>
<keyword evidence="3" id="KW-1185">Reference proteome</keyword>
<name>A2EFL6_TRIV3</name>
<feature type="compositionally biased region" description="Low complexity" evidence="1">
    <location>
        <begin position="384"/>
        <end position="407"/>
    </location>
</feature>
<proteinExistence type="predicted"/>
<reference evidence="2" key="2">
    <citation type="journal article" date="2007" name="Science">
        <title>Draft genome sequence of the sexually transmitted pathogen Trichomonas vaginalis.</title>
        <authorList>
            <person name="Carlton J.M."/>
            <person name="Hirt R.P."/>
            <person name="Silva J.C."/>
            <person name="Delcher A.L."/>
            <person name="Schatz M."/>
            <person name="Zhao Q."/>
            <person name="Wortman J.R."/>
            <person name="Bidwell S.L."/>
            <person name="Alsmark U.C.M."/>
            <person name="Besteiro S."/>
            <person name="Sicheritz-Ponten T."/>
            <person name="Noel C.J."/>
            <person name="Dacks J.B."/>
            <person name="Foster P.G."/>
            <person name="Simillion C."/>
            <person name="Van de Peer Y."/>
            <person name="Miranda-Saavedra D."/>
            <person name="Barton G.J."/>
            <person name="Westrop G.D."/>
            <person name="Mueller S."/>
            <person name="Dessi D."/>
            <person name="Fiori P.L."/>
            <person name="Ren Q."/>
            <person name="Paulsen I."/>
            <person name="Zhang H."/>
            <person name="Bastida-Corcuera F.D."/>
            <person name="Simoes-Barbosa A."/>
            <person name="Brown M.T."/>
            <person name="Hayes R.D."/>
            <person name="Mukherjee M."/>
            <person name="Okumura C.Y."/>
            <person name="Schneider R."/>
            <person name="Smith A.J."/>
            <person name="Vanacova S."/>
            <person name="Villalvazo M."/>
            <person name="Haas B.J."/>
            <person name="Pertea M."/>
            <person name="Feldblyum T.V."/>
            <person name="Utterback T.R."/>
            <person name="Shu C.L."/>
            <person name="Osoegawa K."/>
            <person name="de Jong P.J."/>
            <person name="Hrdy I."/>
            <person name="Horvathova L."/>
            <person name="Zubacova Z."/>
            <person name="Dolezal P."/>
            <person name="Malik S.B."/>
            <person name="Logsdon J.M. Jr."/>
            <person name="Henze K."/>
            <person name="Gupta A."/>
            <person name="Wang C.C."/>
            <person name="Dunne R.L."/>
            <person name="Upcroft J.A."/>
            <person name="Upcroft P."/>
            <person name="White O."/>
            <person name="Salzberg S.L."/>
            <person name="Tang P."/>
            <person name="Chiu C.-H."/>
            <person name="Lee Y.-S."/>
            <person name="Embley T.M."/>
            <person name="Coombs G.H."/>
            <person name="Mottram J.C."/>
            <person name="Tachezy J."/>
            <person name="Fraser-Liggett C.M."/>
            <person name="Johnson P.J."/>
        </authorList>
    </citation>
    <scope>NUCLEOTIDE SEQUENCE [LARGE SCALE GENOMIC DNA]</scope>
    <source>
        <strain evidence="2">G3</strain>
    </source>
</reference>
<feature type="compositionally biased region" description="Low complexity" evidence="1">
    <location>
        <begin position="414"/>
        <end position="442"/>
    </location>
</feature>
<accession>A2EFL6</accession>
<feature type="region of interest" description="Disordered" evidence="1">
    <location>
        <begin position="381"/>
        <end position="475"/>
    </location>
</feature>
<sequence length="475" mass="54113">MQLPAHASQLRGIYELNSPRRIYDEWMCLSEGFSAPPVTPPKKYPHPDELDTMFGELSGKTLAAINSQSISPQDLRNEVFKSAQLINSILDNYSNLVNTSAITSHLNGPNSGRMQQALNSLEIGNANTVVILNQFTSHVEILANPRIPVRNHWDVLRKVHTMIFTFLKDYVNRLRNLFKVVSYEHVMGQIGDKSATSSLPYQQNRPAMASFGSISPLPPSIAASLPYISPSTIPSSQPAQVQEDPQIAALHESCSNLMMFSQGLMRNGYTWKATIVNQEIQAMCQSIAEDVYNKMNIVEDMFDDYMNLSPQERQTACKLPEGQINLTMEQMRGNINVLRMLTTKFTLGKVYEVCNTFIKQIALIVRELRVSFFARRNKAPRQLPPYQNEQQQQYYHPPPNYNQQQPMYQPPPQEQSYYPSPQQPSQQYYGQQPPYQPPSQQQGSFKLKDSKKWREQNQGSIGYPEIPDYPDVPDL</sequence>
<dbReference type="Proteomes" id="UP000001542">
    <property type="component" value="Unassembled WGS sequence"/>
</dbReference>
<dbReference type="EMBL" id="DS113376">
    <property type="protein sequence ID" value="EAY08511.1"/>
    <property type="molecule type" value="Genomic_DNA"/>
</dbReference>
<dbReference type="VEuPathDB" id="TrichDB:TVAG_487350"/>